<feature type="domain" description="Glycosyltransferase subfamily 4-like N-terminal" evidence="2">
    <location>
        <begin position="21"/>
        <end position="200"/>
    </location>
</feature>
<dbReference type="EMBL" id="JAGGMV010000002">
    <property type="protein sequence ID" value="MBP2201439.1"/>
    <property type="molecule type" value="Genomic_DNA"/>
</dbReference>
<organism evidence="3 4">
    <name type="scientific">Methanococcus voltae</name>
    <dbReference type="NCBI Taxonomy" id="2188"/>
    <lineage>
        <taxon>Archaea</taxon>
        <taxon>Methanobacteriati</taxon>
        <taxon>Methanobacteriota</taxon>
        <taxon>Methanomada group</taxon>
        <taxon>Methanococci</taxon>
        <taxon>Methanococcales</taxon>
        <taxon>Methanococcaceae</taxon>
        <taxon>Methanococcus</taxon>
    </lineage>
</organism>
<dbReference type="AlphaFoldDB" id="A0A8J7RNI6"/>
<evidence type="ECO:0000259" key="2">
    <source>
        <dbReference type="Pfam" id="PF13439"/>
    </source>
</evidence>
<dbReference type="CDD" id="cd03794">
    <property type="entry name" value="GT4_WbuB-like"/>
    <property type="match status" value="1"/>
</dbReference>
<dbReference type="InterPro" id="IPR050194">
    <property type="entry name" value="Glycosyltransferase_grp1"/>
</dbReference>
<proteinExistence type="predicted"/>
<dbReference type="InterPro" id="IPR001296">
    <property type="entry name" value="Glyco_trans_1"/>
</dbReference>
<feature type="domain" description="Glycosyl transferase family 1" evidence="1">
    <location>
        <begin position="213"/>
        <end position="360"/>
    </location>
</feature>
<gene>
    <name evidence="3" type="ORF">J3E07_000851</name>
</gene>
<dbReference type="Gene3D" id="3.40.50.2000">
    <property type="entry name" value="Glycogen Phosphorylase B"/>
    <property type="match status" value="2"/>
</dbReference>
<dbReference type="Pfam" id="PF00534">
    <property type="entry name" value="Glycos_transf_1"/>
    <property type="match status" value="1"/>
</dbReference>
<protein>
    <submittedName>
        <fullName evidence="3">Glycosyltransferase involved in cell wall biosynthesis</fullName>
    </submittedName>
</protein>
<evidence type="ECO:0000313" key="3">
    <source>
        <dbReference type="EMBL" id="MBP2201439.1"/>
    </source>
</evidence>
<dbReference type="PANTHER" id="PTHR45947:SF3">
    <property type="entry name" value="SULFOQUINOVOSYL TRANSFERASE SQD2"/>
    <property type="match status" value="1"/>
</dbReference>
<dbReference type="RefSeq" id="WP_209590926.1">
    <property type="nucleotide sequence ID" value="NZ_JAGGMV010000002.1"/>
</dbReference>
<dbReference type="SUPFAM" id="SSF53756">
    <property type="entry name" value="UDP-Glycosyltransferase/glycogen phosphorylase"/>
    <property type="match status" value="1"/>
</dbReference>
<sequence>MKIVMTATNPVTNDPRIIKEAKTLKEAGHDVKIVAWDRECKNPSEVNADCIEVIRIPIKSSYGSMKDFIKTLPVFYKKAIKILKKMDFDVIHTHDFDTAFLGYFLKKRGKKNTFGKTIKWVYDIHDLYFTFLETDGKSKSFFKDFLKKMIIRMDLTYVNYADNVITVSENIGLKHDGLKEFYTDYGICADKFTIIWNSPDIEAFLNYEKLDLKKSDKFTIGFIGGIRTSRNFEILFRLTSENKYADKIKFLIVGKGHRLDEIKNYANKYGVDAEFTGAIDYNFIPNYYALCDIIYACYPMRENVRRAMPLKVLESACLGIPVIVNENTIFEDYVLKNNLGISIDMLNESDYLKIFEYVKNFGDKKNKNNIENNNCDSSCDDKNNGKNNIKDWEFQKRKLIKMYENLGKRKENIIG</sequence>
<comment type="caution">
    <text evidence="3">The sequence shown here is derived from an EMBL/GenBank/DDBJ whole genome shotgun (WGS) entry which is preliminary data.</text>
</comment>
<dbReference type="InterPro" id="IPR028098">
    <property type="entry name" value="Glyco_trans_4-like_N"/>
</dbReference>
<dbReference type="GO" id="GO:0016757">
    <property type="term" value="F:glycosyltransferase activity"/>
    <property type="evidence" value="ECO:0007669"/>
    <property type="project" value="InterPro"/>
</dbReference>
<dbReference type="Pfam" id="PF13439">
    <property type="entry name" value="Glyco_transf_4"/>
    <property type="match status" value="1"/>
</dbReference>
<evidence type="ECO:0000313" key="4">
    <source>
        <dbReference type="Proteomes" id="UP000740329"/>
    </source>
</evidence>
<dbReference type="PANTHER" id="PTHR45947">
    <property type="entry name" value="SULFOQUINOVOSYL TRANSFERASE SQD2"/>
    <property type="match status" value="1"/>
</dbReference>
<name>A0A8J7RNI6_METVO</name>
<accession>A0A8J7RNI6</accession>
<dbReference type="Proteomes" id="UP000740329">
    <property type="component" value="Unassembled WGS sequence"/>
</dbReference>
<evidence type="ECO:0000259" key="1">
    <source>
        <dbReference type="Pfam" id="PF00534"/>
    </source>
</evidence>
<reference evidence="3" key="1">
    <citation type="submission" date="2021-03" db="EMBL/GenBank/DDBJ databases">
        <title>Genomic Encyclopedia of Type Strains, Phase IV (KMG-V): Genome sequencing to study the core and pangenomes of soil and plant-associated prokaryotes.</title>
        <authorList>
            <person name="Whitman W."/>
        </authorList>
    </citation>
    <scope>NUCLEOTIDE SEQUENCE</scope>
    <source>
        <strain evidence="3">C4</strain>
    </source>
</reference>